<protein>
    <submittedName>
        <fullName evidence="1">Uncharacterized protein</fullName>
    </submittedName>
</protein>
<dbReference type="Proteomes" id="UP001396334">
    <property type="component" value="Unassembled WGS sequence"/>
</dbReference>
<keyword evidence="2" id="KW-1185">Reference proteome</keyword>
<name>A0ABR2Q1X7_9ROSI</name>
<comment type="caution">
    <text evidence="1">The sequence shown here is derived from an EMBL/GenBank/DDBJ whole genome shotgun (WGS) entry which is preliminary data.</text>
</comment>
<sequence length="70" mass="7870">MSLAASPSTMILIKAYRGKLPLSVITFGLVILKCRCPKDDHKTAEGNLENTKTDDRFEFDHEECDITRGK</sequence>
<dbReference type="EMBL" id="JBBPBN010000047">
    <property type="protein sequence ID" value="KAK8994688.1"/>
    <property type="molecule type" value="Genomic_DNA"/>
</dbReference>
<reference evidence="1 2" key="1">
    <citation type="journal article" date="2024" name="G3 (Bethesda)">
        <title>Genome assembly of Hibiscus sabdariffa L. provides insights into metabolisms of medicinal natural products.</title>
        <authorList>
            <person name="Kim T."/>
        </authorList>
    </citation>
    <scope>NUCLEOTIDE SEQUENCE [LARGE SCALE GENOMIC DNA]</scope>
    <source>
        <strain evidence="1">TK-2024</strain>
        <tissue evidence="1">Old leaves</tissue>
    </source>
</reference>
<organism evidence="1 2">
    <name type="scientific">Hibiscus sabdariffa</name>
    <name type="common">roselle</name>
    <dbReference type="NCBI Taxonomy" id="183260"/>
    <lineage>
        <taxon>Eukaryota</taxon>
        <taxon>Viridiplantae</taxon>
        <taxon>Streptophyta</taxon>
        <taxon>Embryophyta</taxon>
        <taxon>Tracheophyta</taxon>
        <taxon>Spermatophyta</taxon>
        <taxon>Magnoliopsida</taxon>
        <taxon>eudicotyledons</taxon>
        <taxon>Gunneridae</taxon>
        <taxon>Pentapetalae</taxon>
        <taxon>rosids</taxon>
        <taxon>malvids</taxon>
        <taxon>Malvales</taxon>
        <taxon>Malvaceae</taxon>
        <taxon>Malvoideae</taxon>
        <taxon>Hibiscus</taxon>
    </lineage>
</organism>
<accession>A0ABR2Q1X7</accession>
<gene>
    <name evidence="1" type="ORF">V6N11_045762</name>
</gene>
<evidence type="ECO:0000313" key="1">
    <source>
        <dbReference type="EMBL" id="KAK8994688.1"/>
    </source>
</evidence>
<proteinExistence type="predicted"/>
<evidence type="ECO:0000313" key="2">
    <source>
        <dbReference type="Proteomes" id="UP001396334"/>
    </source>
</evidence>